<dbReference type="GO" id="GO:0033588">
    <property type="term" value="C:elongator holoenzyme complex"/>
    <property type="evidence" value="ECO:0007669"/>
    <property type="project" value="InterPro"/>
</dbReference>
<evidence type="ECO:0000256" key="2">
    <source>
        <dbReference type="ARBA" id="ARBA00008837"/>
    </source>
</evidence>
<accession>A0AAD9PSK0</accession>
<comment type="pathway">
    <text evidence="1">tRNA modification; 5-methoxycarbonylmethyl-2-thiouridine-tRNA biosynthesis.</text>
</comment>
<dbReference type="Pfam" id="PF09807">
    <property type="entry name" value="ELP6"/>
    <property type="match status" value="1"/>
</dbReference>
<organism evidence="5 6">
    <name type="scientific">Acropora cervicornis</name>
    <name type="common">Staghorn coral</name>
    <dbReference type="NCBI Taxonomy" id="6130"/>
    <lineage>
        <taxon>Eukaryota</taxon>
        <taxon>Metazoa</taxon>
        <taxon>Cnidaria</taxon>
        <taxon>Anthozoa</taxon>
        <taxon>Hexacorallia</taxon>
        <taxon>Scleractinia</taxon>
        <taxon>Astrocoeniina</taxon>
        <taxon>Acroporidae</taxon>
        <taxon>Acropora</taxon>
    </lineage>
</organism>
<comment type="caution">
    <text evidence="5">The sequence shown here is derived from an EMBL/GenBank/DDBJ whole genome shotgun (WGS) entry which is preliminary data.</text>
</comment>
<evidence type="ECO:0000256" key="1">
    <source>
        <dbReference type="ARBA" id="ARBA00005043"/>
    </source>
</evidence>
<evidence type="ECO:0000256" key="3">
    <source>
        <dbReference type="ARBA" id="ARBA00020263"/>
    </source>
</evidence>
<evidence type="ECO:0000256" key="4">
    <source>
        <dbReference type="SAM" id="MobiDB-lite"/>
    </source>
</evidence>
<comment type="similarity">
    <text evidence="2">Belongs to the ELP6 family.</text>
</comment>
<reference evidence="5" key="2">
    <citation type="journal article" date="2023" name="Science">
        <title>Genomic signatures of disease resistance in endangered staghorn corals.</title>
        <authorList>
            <person name="Vollmer S.V."/>
            <person name="Selwyn J.D."/>
            <person name="Despard B.A."/>
            <person name="Roesel C.L."/>
        </authorList>
    </citation>
    <scope>NUCLEOTIDE SEQUENCE</scope>
    <source>
        <strain evidence="5">K2</strain>
    </source>
</reference>
<protein>
    <recommendedName>
        <fullName evidence="3">Elongator complex protein 6</fullName>
    </recommendedName>
</protein>
<dbReference type="Gene3D" id="3.40.50.300">
    <property type="entry name" value="P-loop containing nucleotide triphosphate hydrolases"/>
    <property type="match status" value="1"/>
</dbReference>
<feature type="region of interest" description="Disordered" evidence="4">
    <location>
        <begin position="98"/>
        <end position="120"/>
    </location>
</feature>
<dbReference type="InterPro" id="IPR018627">
    <property type="entry name" value="ELP6"/>
</dbReference>
<proteinExistence type="inferred from homology"/>
<evidence type="ECO:0000313" key="6">
    <source>
        <dbReference type="Proteomes" id="UP001249851"/>
    </source>
</evidence>
<dbReference type="EMBL" id="JARQWQ010000149">
    <property type="protein sequence ID" value="KAK2548324.1"/>
    <property type="molecule type" value="Genomic_DNA"/>
</dbReference>
<dbReference type="AlphaFoldDB" id="A0AAD9PSK0"/>
<dbReference type="Proteomes" id="UP001249851">
    <property type="component" value="Unassembled WGS sequence"/>
</dbReference>
<gene>
    <name evidence="5" type="ORF">P5673_031475</name>
</gene>
<dbReference type="PANTHER" id="PTHR16184:SF6">
    <property type="entry name" value="ELONGATOR COMPLEX PROTEIN 6"/>
    <property type="match status" value="1"/>
</dbReference>
<evidence type="ECO:0000313" key="5">
    <source>
        <dbReference type="EMBL" id="KAK2548324.1"/>
    </source>
</evidence>
<dbReference type="InterPro" id="IPR027417">
    <property type="entry name" value="P-loop_NTPase"/>
</dbReference>
<sequence length="120" mass="13483">MFADFNSLMNFSEKSPPKNKFVLVSDAQNDASFIIHHFLSMYIKGELRVIFLALVQSFSHYNNVAQKLGVNLSNAVQNGQVIYLDGLKLISEALDEGNQEKSLDNQQTSDEGDNPFVNIR</sequence>
<dbReference type="GO" id="GO:0002098">
    <property type="term" value="P:tRNA wobble uridine modification"/>
    <property type="evidence" value="ECO:0007669"/>
    <property type="project" value="InterPro"/>
</dbReference>
<name>A0AAD9PSK0_ACRCE</name>
<dbReference type="PANTHER" id="PTHR16184">
    <property type="entry name" value="ELONGATOR COMPLEX PROTEIN 6"/>
    <property type="match status" value="1"/>
</dbReference>
<keyword evidence="6" id="KW-1185">Reference proteome</keyword>
<reference evidence="5" key="1">
    <citation type="journal article" date="2023" name="G3 (Bethesda)">
        <title>Whole genome assembly and annotation of the endangered Caribbean coral Acropora cervicornis.</title>
        <authorList>
            <person name="Selwyn J.D."/>
            <person name="Vollmer S.V."/>
        </authorList>
    </citation>
    <scope>NUCLEOTIDE SEQUENCE</scope>
    <source>
        <strain evidence="5">K2</strain>
    </source>
</reference>